<dbReference type="GO" id="GO:0005737">
    <property type="term" value="C:cytoplasm"/>
    <property type="evidence" value="ECO:0007669"/>
    <property type="project" value="TreeGrafter"/>
</dbReference>
<dbReference type="RefSeq" id="WP_059521255.1">
    <property type="nucleotide sequence ID" value="NZ_LOXZ01000005.1"/>
</dbReference>
<dbReference type="EMBL" id="LOYH01000086">
    <property type="protein sequence ID" value="KVK76328.1"/>
    <property type="molecule type" value="Genomic_DNA"/>
</dbReference>
<dbReference type="AlphaFoldDB" id="A0A118IWY6"/>
<dbReference type="Pfam" id="PF01266">
    <property type="entry name" value="DAO"/>
    <property type="match status" value="1"/>
</dbReference>
<dbReference type="Gene3D" id="3.30.9.10">
    <property type="entry name" value="D-Amino Acid Oxidase, subunit A, domain 2"/>
    <property type="match status" value="1"/>
</dbReference>
<proteinExistence type="inferred from homology"/>
<dbReference type="InterPro" id="IPR017741">
    <property type="entry name" value="FAD-dependent_OxRdtase_HpnW"/>
</dbReference>
<dbReference type="Gene3D" id="3.50.50.60">
    <property type="entry name" value="FAD/NAD(P)-binding domain"/>
    <property type="match status" value="1"/>
</dbReference>
<evidence type="ECO:0000259" key="5">
    <source>
        <dbReference type="Pfam" id="PF01266"/>
    </source>
</evidence>
<evidence type="ECO:0000256" key="1">
    <source>
        <dbReference type="ARBA" id="ARBA00001974"/>
    </source>
</evidence>
<dbReference type="InterPro" id="IPR006076">
    <property type="entry name" value="FAD-dep_OxRdtase"/>
</dbReference>
<dbReference type="NCBIfam" id="TIGR03364">
    <property type="entry name" value="HpnW_proposed"/>
    <property type="match status" value="1"/>
</dbReference>
<feature type="domain" description="FAD dependent oxidoreductase" evidence="5">
    <location>
        <begin position="21"/>
        <end position="382"/>
    </location>
</feature>
<name>A0A118IWY6_BURCE</name>
<evidence type="ECO:0000256" key="3">
    <source>
        <dbReference type="ARBA" id="ARBA00022630"/>
    </source>
</evidence>
<dbReference type="SUPFAM" id="SSF51905">
    <property type="entry name" value="FAD/NAD(P)-binding domain"/>
    <property type="match status" value="1"/>
</dbReference>
<dbReference type="InterPro" id="IPR036188">
    <property type="entry name" value="FAD/NAD-bd_sf"/>
</dbReference>
<evidence type="ECO:0000256" key="4">
    <source>
        <dbReference type="ARBA" id="ARBA00023002"/>
    </source>
</evidence>
<reference evidence="6 7" key="1">
    <citation type="submission" date="2015-11" db="EMBL/GenBank/DDBJ databases">
        <title>Expanding the genomic diversity of Burkholderia species for the development of highly accurate diagnostics.</title>
        <authorList>
            <person name="Sahl J."/>
            <person name="Keim P."/>
            <person name="Wagner D."/>
        </authorList>
    </citation>
    <scope>NUCLEOTIDE SEQUENCE [LARGE SCALE GENOMIC DNA]</scope>
    <source>
        <strain evidence="6 7">MSMB1302</strain>
    </source>
</reference>
<keyword evidence="3" id="KW-0285">Flavoprotein</keyword>
<evidence type="ECO:0000313" key="7">
    <source>
        <dbReference type="Proteomes" id="UP000069001"/>
    </source>
</evidence>
<comment type="caution">
    <text evidence="6">The sequence shown here is derived from an EMBL/GenBank/DDBJ whole genome shotgun (WGS) entry which is preliminary data.</text>
</comment>
<dbReference type="PANTHER" id="PTHR13847">
    <property type="entry name" value="SARCOSINE DEHYDROGENASE-RELATED"/>
    <property type="match status" value="1"/>
</dbReference>
<comment type="similarity">
    <text evidence="2">Belongs to the DadA oxidoreductase family.</text>
</comment>
<dbReference type="GO" id="GO:0016491">
    <property type="term" value="F:oxidoreductase activity"/>
    <property type="evidence" value="ECO:0007669"/>
    <property type="project" value="UniProtKB-KW"/>
</dbReference>
<organism evidence="6 7">
    <name type="scientific">Burkholderia cepacia</name>
    <name type="common">Pseudomonas cepacia</name>
    <dbReference type="NCBI Taxonomy" id="292"/>
    <lineage>
        <taxon>Bacteria</taxon>
        <taxon>Pseudomonadati</taxon>
        <taxon>Pseudomonadota</taxon>
        <taxon>Betaproteobacteria</taxon>
        <taxon>Burkholderiales</taxon>
        <taxon>Burkholderiaceae</taxon>
        <taxon>Burkholderia</taxon>
        <taxon>Burkholderia cepacia complex</taxon>
    </lineage>
</organism>
<evidence type="ECO:0000256" key="2">
    <source>
        <dbReference type="ARBA" id="ARBA00009410"/>
    </source>
</evidence>
<dbReference type="Proteomes" id="UP000069001">
    <property type="component" value="Unassembled WGS sequence"/>
</dbReference>
<evidence type="ECO:0000313" key="6">
    <source>
        <dbReference type="EMBL" id="KVK76328.1"/>
    </source>
</evidence>
<dbReference type="PANTHER" id="PTHR13847:SF286">
    <property type="entry name" value="D-AMINO ACID DEHYDROGENASE"/>
    <property type="match status" value="1"/>
</dbReference>
<accession>A0A118IWY6</accession>
<protein>
    <submittedName>
        <fullName evidence="6">FAD-dependent oxidoreductase</fullName>
    </submittedName>
</protein>
<sequence length="387" mass="41805">MTSRQKERAIVNAIAAADAYDVIVVGAGIVGLAHAYTAAREGLRVCVIERDAACVGASIRNFGFVTVTGQHAGHSWRRARASREVWADVAPQAGIDVLHQGLHLIARRPEAMHLVDAFMRTGMADGCRVMTPGEAAAVAPELRLEGAQGVLHSPHELRIEPRTAIGLLASWLAERFGVRFRYGEMVHEVRTPTVRTSRGVLHAERVIVCGNADSRHLYGDWFARHEVRLCRLQMLRVRPRRPLALRAAVMSDLSLLRYAGFAALPAAGALRARVNAEEPVCVGYGIHLIAVQSADGSLVVGDSHEYGAAPLPFATQEIDAQILRLLHETLDVPELDVVERWTGSYPSAPDADCVIEAPDDGTRVVVVTSGAGMSTGFGIAQDVFAAW</sequence>
<keyword evidence="4" id="KW-0560">Oxidoreductase</keyword>
<comment type="cofactor">
    <cofactor evidence="1">
        <name>FAD</name>
        <dbReference type="ChEBI" id="CHEBI:57692"/>
    </cofactor>
</comment>
<gene>
    <name evidence="6" type="ORF">WS90_24240</name>
</gene>